<evidence type="ECO:0000256" key="2">
    <source>
        <dbReference type="SAM" id="SignalP"/>
    </source>
</evidence>
<feature type="signal peptide" evidence="2">
    <location>
        <begin position="1"/>
        <end position="22"/>
    </location>
</feature>
<proteinExistence type="predicted"/>
<comment type="caution">
    <text evidence="3">The sequence shown here is derived from an EMBL/GenBank/DDBJ whole genome shotgun (WGS) entry which is preliminary data.</text>
</comment>
<name>A0ABU6V518_9FABA</name>
<reference evidence="3 4" key="1">
    <citation type="journal article" date="2023" name="Plants (Basel)">
        <title>Bridging the Gap: Combining Genomics and Transcriptomics Approaches to Understand Stylosanthes scabra, an Orphan Legume from the Brazilian Caatinga.</title>
        <authorList>
            <person name="Ferreira-Neto J.R.C."/>
            <person name="da Silva M.D."/>
            <person name="Binneck E."/>
            <person name="de Melo N.F."/>
            <person name="da Silva R.H."/>
            <person name="de Melo A.L.T.M."/>
            <person name="Pandolfi V."/>
            <person name="Bustamante F.O."/>
            <person name="Brasileiro-Vidal A.C."/>
            <person name="Benko-Iseppon A.M."/>
        </authorList>
    </citation>
    <scope>NUCLEOTIDE SEQUENCE [LARGE SCALE GENOMIC DNA]</scope>
    <source>
        <tissue evidence="3">Leaves</tissue>
    </source>
</reference>
<evidence type="ECO:0000313" key="3">
    <source>
        <dbReference type="EMBL" id="MED6167426.1"/>
    </source>
</evidence>
<accession>A0ABU6V518</accession>
<dbReference type="EMBL" id="JASCZI010151039">
    <property type="protein sequence ID" value="MED6167426.1"/>
    <property type="molecule type" value="Genomic_DNA"/>
</dbReference>
<organism evidence="3 4">
    <name type="scientific">Stylosanthes scabra</name>
    <dbReference type="NCBI Taxonomy" id="79078"/>
    <lineage>
        <taxon>Eukaryota</taxon>
        <taxon>Viridiplantae</taxon>
        <taxon>Streptophyta</taxon>
        <taxon>Embryophyta</taxon>
        <taxon>Tracheophyta</taxon>
        <taxon>Spermatophyta</taxon>
        <taxon>Magnoliopsida</taxon>
        <taxon>eudicotyledons</taxon>
        <taxon>Gunneridae</taxon>
        <taxon>Pentapetalae</taxon>
        <taxon>rosids</taxon>
        <taxon>fabids</taxon>
        <taxon>Fabales</taxon>
        <taxon>Fabaceae</taxon>
        <taxon>Papilionoideae</taxon>
        <taxon>50 kb inversion clade</taxon>
        <taxon>dalbergioids sensu lato</taxon>
        <taxon>Dalbergieae</taxon>
        <taxon>Pterocarpus clade</taxon>
        <taxon>Stylosanthes</taxon>
    </lineage>
</organism>
<feature type="chain" id="PRO_5047023877" evidence="2">
    <location>
        <begin position="23"/>
        <end position="101"/>
    </location>
</feature>
<sequence>MMMTMMMMLMIISMQFIGKMGGRHTLASADNVTGYSIISSLSTGIGVGANVYVCWRAGTMVIDSYSAAKTEWEVQALRSEELIGRGEENNNNNNEGSVLLS</sequence>
<protein>
    <submittedName>
        <fullName evidence="3">Uncharacterized protein</fullName>
    </submittedName>
</protein>
<dbReference type="Proteomes" id="UP001341840">
    <property type="component" value="Unassembled WGS sequence"/>
</dbReference>
<keyword evidence="2" id="KW-0732">Signal</keyword>
<evidence type="ECO:0000256" key="1">
    <source>
        <dbReference type="SAM" id="MobiDB-lite"/>
    </source>
</evidence>
<evidence type="ECO:0000313" key="4">
    <source>
        <dbReference type="Proteomes" id="UP001341840"/>
    </source>
</evidence>
<gene>
    <name evidence="3" type="ORF">PIB30_002395</name>
</gene>
<keyword evidence="4" id="KW-1185">Reference proteome</keyword>
<feature type="region of interest" description="Disordered" evidence="1">
    <location>
        <begin position="81"/>
        <end position="101"/>
    </location>
</feature>